<dbReference type="Pfam" id="PF00005">
    <property type="entry name" value="ABC_tran"/>
    <property type="match status" value="1"/>
</dbReference>
<gene>
    <name evidence="5" type="ORF">Bccel_3608</name>
</gene>
<name>A0A0L6JRC8_9FIRM</name>
<dbReference type="PANTHER" id="PTHR42711">
    <property type="entry name" value="ABC TRANSPORTER ATP-BINDING PROTEIN"/>
    <property type="match status" value="1"/>
</dbReference>
<dbReference type="GO" id="GO:0016887">
    <property type="term" value="F:ATP hydrolysis activity"/>
    <property type="evidence" value="ECO:0007669"/>
    <property type="project" value="InterPro"/>
</dbReference>
<dbReference type="STRING" id="398512.Bccel_3608"/>
<dbReference type="PANTHER" id="PTHR42711:SF1">
    <property type="entry name" value="ABC-TRANSPORT PROTEIN, ATP-BINDING COMPONENT"/>
    <property type="match status" value="1"/>
</dbReference>
<sequence>MSSTEPIIKVKNLSKTFRTAKKKTGFMSTVRNLFSTEYEEFKAVDKVSFEIAPGELVGYIGPNGAGKSTTIKMLTGILHPTEGEIIVDGLVPQKERIHNARKISVVFGQRSQLLWDLPALDSFEMMRKMYAIPKKRFEENLEEYTTLLGLDEFKNRPVRQLSLGQRMRCELAVALLHDPKVVYLDEPTIGLDVVAKEKIREFILQLCKNRGTTVILTTHDIVDIERLCQRMIIIDKGHVIYNGTLSEIKQRYCHLRRVLFSLDEDSQYRDIIESLGKIDTSVQINLREDRSIAISFNPQNISASDITRYIVNSYPVKDLTVEEADLEEIIREIYIKE</sequence>
<dbReference type="AlphaFoldDB" id="A0A0L6JRC8"/>
<dbReference type="InterPro" id="IPR050763">
    <property type="entry name" value="ABC_transporter_ATP-binding"/>
</dbReference>
<keyword evidence="2" id="KW-0547">Nucleotide-binding</keyword>
<evidence type="ECO:0000256" key="2">
    <source>
        <dbReference type="ARBA" id="ARBA00022741"/>
    </source>
</evidence>
<evidence type="ECO:0000313" key="5">
    <source>
        <dbReference type="EMBL" id="KNY28334.1"/>
    </source>
</evidence>
<dbReference type="PATRIC" id="fig|398512.5.peg.3782"/>
<proteinExistence type="predicted"/>
<evidence type="ECO:0000256" key="1">
    <source>
        <dbReference type="ARBA" id="ARBA00022448"/>
    </source>
</evidence>
<dbReference type="SUPFAM" id="SSF52540">
    <property type="entry name" value="P-loop containing nucleoside triphosphate hydrolases"/>
    <property type="match status" value="1"/>
</dbReference>
<dbReference type="eggNOG" id="COG4586">
    <property type="taxonomic scope" value="Bacteria"/>
</dbReference>
<comment type="caution">
    <text evidence="5">The sequence shown here is derived from an EMBL/GenBank/DDBJ whole genome shotgun (WGS) entry which is preliminary data.</text>
</comment>
<evidence type="ECO:0000256" key="3">
    <source>
        <dbReference type="ARBA" id="ARBA00022840"/>
    </source>
</evidence>
<evidence type="ECO:0000259" key="4">
    <source>
        <dbReference type="PROSITE" id="PS50893"/>
    </source>
</evidence>
<dbReference type="Gene3D" id="3.40.50.300">
    <property type="entry name" value="P-loop containing nucleotide triphosphate hydrolases"/>
    <property type="match status" value="1"/>
</dbReference>
<dbReference type="EMBL" id="LGTC01000001">
    <property type="protein sequence ID" value="KNY28334.1"/>
    <property type="molecule type" value="Genomic_DNA"/>
</dbReference>
<dbReference type="InterPro" id="IPR027417">
    <property type="entry name" value="P-loop_NTPase"/>
</dbReference>
<keyword evidence="3" id="KW-0067">ATP-binding</keyword>
<reference evidence="6" key="1">
    <citation type="submission" date="2015-07" db="EMBL/GenBank/DDBJ databases">
        <title>Near-Complete Genome Sequence of the Cellulolytic Bacterium Bacteroides (Pseudobacteroides) cellulosolvens ATCC 35603.</title>
        <authorList>
            <person name="Dassa B."/>
            <person name="Utturkar S.M."/>
            <person name="Klingeman D.M."/>
            <person name="Hurt R.A."/>
            <person name="Keller M."/>
            <person name="Xu J."/>
            <person name="Reddy Y.H.K."/>
            <person name="Borovok I."/>
            <person name="Grinberg I.R."/>
            <person name="Lamed R."/>
            <person name="Zhivin O."/>
            <person name="Bayer E.A."/>
            <person name="Brown S.D."/>
        </authorList>
    </citation>
    <scope>NUCLEOTIDE SEQUENCE [LARGE SCALE GENOMIC DNA]</scope>
    <source>
        <strain evidence="6">DSM 2933</strain>
    </source>
</reference>
<dbReference type="InterPro" id="IPR003593">
    <property type="entry name" value="AAA+_ATPase"/>
</dbReference>
<dbReference type="EC" id="3.6.3.25" evidence="5"/>
<dbReference type="SMART" id="SM00382">
    <property type="entry name" value="AAA"/>
    <property type="match status" value="1"/>
</dbReference>
<feature type="domain" description="ABC transporter" evidence="4">
    <location>
        <begin position="8"/>
        <end position="261"/>
    </location>
</feature>
<accession>A0A0L6JRC8</accession>
<dbReference type="Proteomes" id="UP000036923">
    <property type="component" value="Unassembled WGS sequence"/>
</dbReference>
<keyword evidence="6" id="KW-1185">Reference proteome</keyword>
<protein>
    <submittedName>
        <fullName evidence="5">Sulfate-transporting ATPase</fullName>
        <ecNumber evidence="5">3.6.3.25</ecNumber>
    </submittedName>
</protein>
<evidence type="ECO:0000313" key="6">
    <source>
        <dbReference type="Proteomes" id="UP000036923"/>
    </source>
</evidence>
<dbReference type="InterPro" id="IPR003439">
    <property type="entry name" value="ABC_transporter-like_ATP-bd"/>
</dbReference>
<organism evidence="5 6">
    <name type="scientific">Pseudobacteroides cellulosolvens ATCC 35603 = DSM 2933</name>
    <dbReference type="NCBI Taxonomy" id="398512"/>
    <lineage>
        <taxon>Bacteria</taxon>
        <taxon>Bacillati</taxon>
        <taxon>Bacillota</taxon>
        <taxon>Clostridia</taxon>
        <taxon>Eubacteriales</taxon>
        <taxon>Oscillospiraceae</taxon>
        <taxon>Pseudobacteroides</taxon>
    </lineage>
</organism>
<dbReference type="OrthoDB" id="1805624at2"/>
<dbReference type="GO" id="GO:0005524">
    <property type="term" value="F:ATP binding"/>
    <property type="evidence" value="ECO:0007669"/>
    <property type="project" value="UniProtKB-KW"/>
</dbReference>
<keyword evidence="1" id="KW-0813">Transport</keyword>
<keyword evidence="5" id="KW-0378">Hydrolase</keyword>
<dbReference type="RefSeq" id="WP_036938547.1">
    <property type="nucleotide sequence ID" value="NZ_JQKC01000007.1"/>
</dbReference>
<dbReference type="PROSITE" id="PS50893">
    <property type="entry name" value="ABC_TRANSPORTER_2"/>
    <property type="match status" value="1"/>
</dbReference>